<gene>
    <name evidence="2" type="ORF">IAC61_00195</name>
</gene>
<name>A0A9D9GVW4_9FIRM</name>
<feature type="transmembrane region" description="Helical" evidence="1">
    <location>
        <begin position="50"/>
        <end position="67"/>
    </location>
</feature>
<feature type="transmembrane region" description="Helical" evidence="1">
    <location>
        <begin position="218"/>
        <end position="236"/>
    </location>
</feature>
<feature type="transmembrane region" description="Helical" evidence="1">
    <location>
        <begin position="287"/>
        <end position="308"/>
    </location>
</feature>
<keyword evidence="1" id="KW-1133">Transmembrane helix</keyword>
<protein>
    <recommendedName>
        <fullName evidence="4">TraX protein</fullName>
    </recommendedName>
</protein>
<proteinExistence type="predicted"/>
<reference evidence="2" key="2">
    <citation type="journal article" date="2021" name="PeerJ">
        <title>Extensive microbial diversity within the chicken gut microbiome revealed by metagenomics and culture.</title>
        <authorList>
            <person name="Gilroy R."/>
            <person name="Ravi A."/>
            <person name="Getino M."/>
            <person name="Pursley I."/>
            <person name="Horton D.L."/>
            <person name="Alikhan N.F."/>
            <person name="Baker D."/>
            <person name="Gharbi K."/>
            <person name="Hall N."/>
            <person name="Watson M."/>
            <person name="Adriaenssens E.M."/>
            <person name="Foster-Nyarko E."/>
            <person name="Jarju S."/>
            <person name="Secka A."/>
            <person name="Antonio M."/>
            <person name="Oren A."/>
            <person name="Chaudhuri R.R."/>
            <person name="La Ragione R."/>
            <person name="Hildebrand F."/>
            <person name="Pallen M.J."/>
        </authorList>
    </citation>
    <scope>NUCLEOTIDE SEQUENCE</scope>
    <source>
        <strain evidence="2">17113</strain>
    </source>
</reference>
<dbReference type="EMBL" id="JADINA010000001">
    <property type="protein sequence ID" value="MBO8425723.1"/>
    <property type="molecule type" value="Genomic_DNA"/>
</dbReference>
<reference evidence="2" key="1">
    <citation type="submission" date="2020-10" db="EMBL/GenBank/DDBJ databases">
        <authorList>
            <person name="Gilroy R."/>
        </authorList>
    </citation>
    <scope>NUCLEOTIDE SEQUENCE</scope>
    <source>
        <strain evidence="2">17113</strain>
    </source>
</reference>
<feature type="transmembrane region" description="Helical" evidence="1">
    <location>
        <begin position="168"/>
        <end position="188"/>
    </location>
</feature>
<evidence type="ECO:0000313" key="3">
    <source>
        <dbReference type="Proteomes" id="UP000823634"/>
    </source>
</evidence>
<feature type="transmembrane region" description="Helical" evidence="1">
    <location>
        <begin position="12"/>
        <end position="35"/>
    </location>
</feature>
<dbReference type="InterPro" id="IPR008875">
    <property type="entry name" value="TraX"/>
</dbReference>
<sequence>MNENRKLPLSGFALKLIAILLMLVDHIGLFLSMYAGKAANVEAAETASEIMRYIGRLSFPLFALLLAEGMRYSHNRVRYLLRLLGLYGLVTGVQLILAYTPNGLISGLDAVPSPITDLLFSALVLFCLLLKGAKKLYALLPIGFYLLCYGVGAYEVAKDVTVVWLPRLLRPAYSLFGLLTVLGFYYAFPLAYKMSKGMCQSLGISEEIFPETYQGRRLINILGCLFFFAATAAFWGLSYVGNGFLDPVYNPLQPGITMSIQTYCLLSILFIYFYSGKRGYDSRKWRIASYSFFPVHIAVLYVVFYLIFM</sequence>
<organism evidence="2 3">
    <name type="scientific">Candidatus Alloenteromonas pullistercoris</name>
    <dbReference type="NCBI Taxonomy" id="2840785"/>
    <lineage>
        <taxon>Bacteria</taxon>
        <taxon>Bacillati</taxon>
        <taxon>Bacillota</taxon>
        <taxon>Bacillota incertae sedis</taxon>
        <taxon>Candidatus Alloenteromonas</taxon>
    </lineage>
</organism>
<evidence type="ECO:0000313" key="2">
    <source>
        <dbReference type="EMBL" id="MBO8425723.1"/>
    </source>
</evidence>
<feature type="transmembrane region" description="Helical" evidence="1">
    <location>
        <begin position="256"/>
        <end position="275"/>
    </location>
</feature>
<evidence type="ECO:0008006" key="4">
    <source>
        <dbReference type="Google" id="ProtNLM"/>
    </source>
</evidence>
<dbReference type="AlphaFoldDB" id="A0A9D9GVW4"/>
<dbReference type="Pfam" id="PF05857">
    <property type="entry name" value="TraX"/>
    <property type="match status" value="1"/>
</dbReference>
<feature type="transmembrane region" description="Helical" evidence="1">
    <location>
        <begin position="79"/>
        <end position="99"/>
    </location>
</feature>
<comment type="caution">
    <text evidence="2">The sequence shown here is derived from an EMBL/GenBank/DDBJ whole genome shotgun (WGS) entry which is preliminary data.</text>
</comment>
<accession>A0A9D9GVW4</accession>
<keyword evidence="1" id="KW-0472">Membrane</keyword>
<keyword evidence="1" id="KW-0812">Transmembrane</keyword>
<dbReference type="Proteomes" id="UP000823634">
    <property type="component" value="Unassembled WGS sequence"/>
</dbReference>
<feature type="transmembrane region" description="Helical" evidence="1">
    <location>
        <begin position="111"/>
        <end position="130"/>
    </location>
</feature>
<evidence type="ECO:0000256" key="1">
    <source>
        <dbReference type="SAM" id="Phobius"/>
    </source>
</evidence>
<feature type="transmembrane region" description="Helical" evidence="1">
    <location>
        <begin position="137"/>
        <end position="156"/>
    </location>
</feature>